<accession>A0A3P7JU46</accession>
<keyword evidence="3" id="KW-1185">Reference proteome</keyword>
<keyword evidence="1" id="KW-0812">Transmembrane</keyword>
<keyword evidence="1" id="KW-0472">Membrane</keyword>
<proteinExistence type="predicted"/>
<dbReference type="OrthoDB" id="5903673at2759"/>
<name>A0A3P7JU46_STRVU</name>
<evidence type="ECO:0000313" key="2">
    <source>
        <dbReference type="EMBL" id="VDM84583.1"/>
    </source>
</evidence>
<keyword evidence="1" id="KW-1133">Transmembrane helix</keyword>
<gene>
    <name evidence="2" type="ORF">SVUK_LOCUS19581</name>
</gene>
<evidence type="ECO:0000256" key="1">
    <source>
        <dbReference type="SAM" id="Phobius"/>
    </source>
</evidence>
<evidence type="ECO:0000313" key="3">
    <source>
        <dbReference type="Proteomes" id="UP000270094"/>
    </source>
</evidence>
<feature type="transmembrane region" description="Helical" evidence="1">
    <location>
        <begin position="26"/>
        <end position="46"/>
    </location>
</feature>
<organism evidence="2 3">
    <name type="scientific">Strongylus vulgaris</name>
    <name type="common">Blood worm</name>
    <dbReference type="NCBI Taxonomy" id="40348"/>
    <lineage>
        <taxon>Eukaryota</taxon>
        <taxon>Metazoa</taxon>
        <taxon>Ecdysozoa</taxon>
        <taxon>Nematoda</taxon>
        <taxon>Chromadorea</taxon>
        <taxon>Rhabditida</taxon>
        <taxon>Rhabditina</taxon>
        <taxon>Rhabditomorpha</taxon>
        <taxon>Strongyloidea</taxon>
        <taxon>Strongylidae</taxon>
        <taxon>Strongylus</taxon>
    </lineage>
</organism>
<dbReference type="Proteomes" id="UP000270094">
    <property type="component" value="Unassembled WGS sequence"/>
</dbReference>
<dbReference type="PROSITE" id="PS51257">
    <property type="entry name" value="PROKAR_LIPOPROTEIN"/>
    <property type="match status" value="1"/>
</dbReference>
<sequence>MTSRPDGILMLSAGVLLEYATAQNTTINLVALIACSACYIACYAIIRDPKHNYKVRKSLKIVVHH</sequence>
<reference evidence="2 3" key="1">
    <citation type="submission" date="2018-11" db="EMBL/GenBank/DDBJ databases">
        <authorList>
            <consortium name="Pathogen Informatics"/>
        </authorList>
    </citation>
    <scope>NUCLEOTIDE SEQUENCE [LARGE SCALE GENOMIC DNA]</scope>
</reference>
<dbReference type="EMBL" id="UYYB01131228">
    <property type="protein sequence ID" value="VDM84583.1"/>
    <property type="molecule type" value="Genomic_DNA"/>
</dbReference>
<protein>
    <submittedName>
        <fullName evidence="2">Uncharacterized protein</fullName>
    </submittedName>
</protein>
<dbReference type="AlphaFoldDB" id="A0A3P7JU46"/>